<dbReference type="GO" id="GO:0046872">
    <property type="term" value="F:metal ion binding"/>
    <property type="evidence" value="ECO:0007669"/>
    <property type="project" value="UniProtKB-KW"/>
</dbReference>
<evidence type="ECO:0000256" key="11">
    <source>
        <dbReference type="ARBA" id="ARBA00023136"/>
    </source>
</evidence>
<dbReference type="Gene3D" id="1.10.15.40">
    <property type="entry name" value="Electron transport complex subunit B, putative Fe-S cluster"/>
    <property type="match status" value="1"/>
</dbReference>
<accession>A0A917PI88</accession>
<dbReference type="EMBL" id="BMPO01000001">
    <property type="protein sequence ID" value="GGJ79872.1"/>
    <property type="molecule type" value="Genomic_DNA"/>
</dbReference>
<dbReference type="Gene3D" id="3.30.70.20">
    <property type="match status" value="1"/>
</dbReference>
<keyword evidence="5" id="KW-0479">Metal-binding</keyword>
<dbReference type="PROSITE" id="PS51656">
    <property type="entry name" value="4FE4S"/>
    <property type="match status" value="1"/>
</dbReference>
<dbReference type="InterPro" id="IPR017896">
    <property type="entry name" value="4Fe4S_Fe-S-bd"/>
</dbReference>
<name>A0A917PI88_9PSED</name>
<dbReference type="PROSITE" id="PS00198">
    <property type="entry name" value="4FE4S_FER_1"/>
    <property type="match status" value="1"/>
</dbReference>
<evidence type="ECO:0000313" key="16">
    <source>
        <dbReference type="Proteomes" id="UP000635983"/>
    </source>
</evidence>
<feature type="domain" description="4Fe-4S ferredoxin-type" evidence="13">
    <location>
        <begin position="104"/>
        <end position="133"/>
    </location>
</feature>
<organism evidence="15 16">
    <name type="scientific">Pseudomonas matsuisoli</name>
    <dbReference type="NCBI Taxonomy" id="1515666"/>
    <lineage>
        <taxon>Bacteria</taxon>
        <taxon>Pseudomonadati</taxon>
        <taxon>Pseudomonadota</taxon>
        <taxon>Gammaproteobacteria</taxon>
        <taxon>Pseudomonadales</taxon>
        <taxon>Pseudomonadaceae</taxon>
        <taxon>Pseudomonas</taxon>
    </lineage>
</organism>
<comment type="caution">
    <text evidence="15">The sequence shown here is derived from an EMBL/GenBank/DDBJ whole genome shotgun (WGS) entry which is preliminary data.</text>
</comment>
<evidence type="ECO:0000256" key="5">
    <source>
        <dbReference type="ARBA" id="ARBA00022723"/>
    </source>
</evidence>
<protein>
    <submittedName>
        <fullName evidence="15">(4Fe-4S)-binding protein</fullName>
    </submittedName>
</protein>
<evidence type="ECO:0000256" key="1">
    <source>
        <dbReference type="ARBA" id="ARBA00022448"/>
    </source>
</evidence>
<dbReference type="PANTHER" id="PTHR42859:SF3">
    <property type="entry name" value="ION-TRANSLOCATING OXIDOREDUCTASE COMPLEX SUBUNIT B"/>
    <property type="match status" value="1"/>
</dbReference>
<dbReference type="AlphaFoldDB" id="A0A917PI88"/>
<evidence type="ECO:0000256" key="9">
    <source>
        <dbReference type="ARBA" id="ARBA00023004"/>
    </source>
</evidence>
<reference evidence="15" key="1">
    <citation type="journal article" date="2014" name="Int. J. Syst. Evol. Microbiol.">
        <title>Complete genome sequence of Corynebacterium casei LMG S-19264T (=DSM 44701T), isolated from a smear-ripened cheese.</title>
        <authorList>
            <consortium name="US DOE Joint Genome Institute (JGI-PGF)"/>
            <person name="Walter F."/>
            <person name="Albersmeier A."/>
            <person name="Kalinowski J."/>
            <person name="Ruckert C."/>
        </authorList>
    </citation>
    <scope>NUCLEOTIDE SEQUENCE</scope>
    <source>
        <strain evidence="15">JCM 30078</strain>
    </source>
</reference>
<dbReference type="RefSeq" id="WP_188981275.1">
    <property type="nucleotide sequence ID" value="NZ_BMPO01000001.1"/>
</dbReference>
<keyword evidence="1" id="KW-0813">Transport</keyword>
<evidence type="ECO:0000256" key="2">
    <source>
        <dbReference type="ARBA" id="ARBA00022475"/>
    </source>
</evidence>
<keyword evidence="6" id="KW-0677">Repeat</keyword>
<feature type="compositionally biased region" description="Basic and acidic residues" evidence="12">
    <location>
        <begin position="162"/>
        <end position="172"/>
    </location>
</feature>
<evidence type="ECO:0000259" key="13">
    <source>
        <dbReference type="PROSITE" id="PS51379"/>
    </source>
</evidence>
<keyword evidence="8" id="KW-0249">Electron transport</keyword>
<evidence type="ECO:0000256" key="4">
    <source>
        <dbReference type="ARBA" id="ARBA00022519"/>
    </source>
</evidence>
<feature type="domain" description="4Fe-4S ferredoxin-type" evidence="13">
    <location>
        <begin position="74"/>
        <end position="103"/>
    </location>
</feature>
<keyword evidence="10" id="KW-0411">Iron-sulfur</keyword>
<dbReference type="InterPro" id="IPR010207">
    <property type="entry name" value="Elect_transpt_cplx_RnfB/RsxB"/>
</dbReference>
<dbReference type="PANTHER" id="PTHR42859">
    <property type="entry name" value="OXIDOREDUCTASE"/>
    <property type="match status" value="1"/>
</dbReference>
<evidence type="ECO:0000313" key="15">
    <source>
        <dbReference type="EMBL" id="GGJ79872.1"/>
    </source>
</evidence>
<evidence type="ECO:0000256" key="10">
    <source>
        <dbReference type="ARBA" id="ARBA00023014"/>
    </source>
</evidence>
<dbReference type="Pfam" id="PF04060">
    <property type="entry name" value="FeS"/>
    <property type="match status" value="1"/>
</dbReference>
<reference evidence="15" key="2">
    <citation type="submission" date="2020-09" db="EMBL/GenBank/DDBJ databases">
        <authorList>
            <person name="Sun Q."/>
            <person name="Ohkuma M."/>
        </authorList>
    </citation>
    <scope>NUCLEOTIDE SEQUENCE</scope>
    <source>
        <strain evidence="15">JCM 30078</strain>
    </source>
</reference>
<dbReference type="GO" id="GO:0009055">
    <property type="term" value="F:electron transfer activity"/>
    <property type="evidence" value="ECO:0007669"/>
    <property type="project" value="InterPro"/>
</dbReference>
<keyword evidence="11" id="KW-0472">Membrane</keyword>
<evidence type="ECO:0000256" key="8">
    <source>
        <dbReference type="ARBA" id="ARBA00022982"/>
    </source>
</evidence>
<dbReference type="SUPFAM" id="SSF54862">
    <property type="entry name" value="4Fe-4S ferredoxins"/>
    <property type="match status" value="1"/>
</dbReference>
<dbReference type="InterPro" id="IPR050294">
    <property type="entry name" value="RnfB_subfamily"/>
</dbReference>
<proteinExistence type="predicted"/>
<feature type="region of interest" description="Disordered" evidence="12">
    <location>
        <begin position="162"/>
        <end position="192"/>
    </location>
</feature>
<dbReference type="NCBIfam" id="TIGR01944">
    <property type="entry name" value="rnfB"/>
    <property type="match status" value="1"/>
</dbReference>
<keyword evidence="3" id="KW-0004">4Fe-4S</keyword>
<keyword evidence="4" id="KW-0997">Cell inner membrane</keyword>
<evidence type="ECO:0000256" key="6">
    <source>
        <dbReference type="ARBA" id="ARBA00022737"/>
    </source>
</evidence>
<evidence type="ECO:0000259" key="14">
    <source>
        <dbReference type="PROSITE" id="PS51656"/>
    </source>
</evidence>
<dbReference type="InterPro" id="IPR007202">
    <property type="entry name" value="4Fe-4S_dom"/>
</dbReference>
<keyword evidence="9" id="KW-0408">Iron</keyword>
<dbReference type="GO" id="GO:0051539">
    <property type="term" value="F:4 iron, 4 sulfur cluster binding"/>
    <property type="evidence" value="ECO:0007669"/>
    <property type="project" value="UniProtKB-KW"/>
</dbReference>
<keyword evidence="7" id="KW-1278">Translocase</keyword>
<evidence type="ECO:0000256" key="7">
    <source>
        <dbReference type="ARBA" id="ARBA00022967"/>
    </source>
</evidence>
<feature type="domain" description="4Fe-4S" evidence="14">
    <location>
        <begin position="1"/>
        <end position="61"/>
    </location>
</feature>
<gene>
    <name evidence="15" type="ORF">GCM10009304_02000</name>
</gene>
<dbReference type="PROSITE" id="PS51379">
    <property type="entry name" value="4FE4S_FER_2"/>
    <property type="match status" value="2"/>
</dbReference>
<dbReference type="Pfam" id="PF14697">
    <property type="entry name" value="Fer4_21"/>
    <property type="match status" value="1"/>
</dbReference>
<keyword evidence="2" id="KW-1003">Cell membrane</keyword>
<keyword evidence="16" id="KW-1185">Reference proteome</keyword>
<sequence length="311" mass="33044">MNNAAISIEAIDALLPQTQCGKCGHPGCRPYAEGIVAGEAINKCPPGGQATVVALAALVKRPALPLEEPEVPPQVAFIREAECIGCTKCIQACPTDAILGAAKLMHTVIKDECTGCELCVAPCPVDCIDILPLAQPEAARQRARADQFRQRFESRNRRIALEESRRKAERQTRLALNKRPSSPVDAAEASADPADLKRLKIEAAMARMALTKAEKQLAQHGTAALATQVESLRLASLAAQNALERASKAPTPADEVAIKKAKITAAMSRAQVSKAEKAFGEAPSPEQAAQLDALRQAAVAAQQTLDQLQAR</sequence>
<dbReference type="InterPro" id="IPR017900">
    <property type="entry name" value="4Fe4S_Fe_S_CS"/>
</dbReference>
<evidence type="ECO:0000256" key="3">
    <source>
        <dbReference type="ARBA" id="ARBA00022485"/>
    </source>
</evidence>
<dbReference type="Proteomes" id="UP000635983">
    <property type="component" value="Unassembled WGS sequence"/>
</dbReference>
<evidence type="ECO:0000256" key="12">
    <source>
        <dbReference type="SAM" id="MobiDB-lite"/>
    </source>
</evidence>